<gene>
    <name evidence="1" type="ORF">SAMN06265377_1698</name>
</gene>
<organism evidence="1 2">
    <name type="scientific">Flagellimonas pacifica</name>
    <dbReference type="NCBI Taxonomy" id="1247520"/>
    <lineage>
        <taxon>Bacteria</taxon>
        <taxon>Pseudomonadati</taxon>
        <taxon>Bacteroidota</taxon>
        <taxon>Flavobacteriia</taxon>
        <taxon>Flavobacteriales</taxon>
        <taxon>Flavobacteriaceae</taxon>
        <taxon>Flagellimonas</taxon>
    </lineage>
</organism>
<evidence type="ECO:0000313" key="2">
    <source>
        <dbReference type="Proteomes" id="UP000219048"/>
    </source>
</evidence>
<dbReference type="Proteomes" id="UP000219048">
    <property type="component" value="Unassembled WGS sequence"/>
</dbReference>
<name>A0A285MRT0_9FLAO</name>
<dbReference type="EMBL" id="OBEH01000002">
    <property type="protein sequence ID" value="SNY99884.1"/>
    <property type="molecule type" value="Genomic_DNA"/>
</dbReference>
<reference evidence="2" key="1">
    <citation type="submission" date="2017-09" db="EMBL/GenBank/DDBJ databases">
        <authorList>
            <person name="Varghese N."/>
            <person name="Submissions S."/>
        </authorList>
    </citation>
    <scope>NUCLEOTIDE SEQUENCE [LARGE SCALE GENOMIC DNA]</scope>
    <source>
        <strain evidence="2">DSM 25885</strain>
    </source>
</reference>
<evidence type="ECO:0000313" key="1">
    <source>
        <dbReference type="EMBL" id="SNY99884.1"/>
    </source>
</evidence>
<proteinExistence type="predicted"/>
<dbReference type="RefSeq" id="WP_097045345.1">
    <property type="nucleotide sequence ID" value="NZ_OBEH01000002.1"/>
</dbReference>
<dbReference type="OrthoDB" id="1450879at2"/>
<keyword evidence="2" id="KW-1185">Reference proteome</keyword>
<protein>
    <submittedName>
        <fullName evidence="1">Uncharacterized protein</fullName>
    </submittedName>
</protein>
<accession>A0A285MRT0</accession>
<sequence length="117" mass="13376">MKDSSLPEYHQSIFHQLLEHASDLDCKLLLLEQILELGDSKEISLLKELENHTDPKISEKASQVKSKLLYKLGKPQEVENPLLPMNLCFLYDEFSISPAKVDKDLDFGVTLDIFESD</sequence>
<dbReference type="AlphaFoldDB" id="A0A285MRT0"/>